<name>A0A511V946_9BACL</name>
<dbReference type="InterPro" id="IPR001533">
    <property type="entry name" value="Pterin_deHydtase"/>
</dbReference>
<dbReference type="EC" id="4.2.1.96" evidence="4"/>
<gene>
    <name evidence="5" type="ORF">ADA01nite_28600</name>
</gene>
<dbReference type="GO" id="GO:0008124">
    <property type="term" value="F:4-alpha-hydroxytetrahydrobiopterin dehydratase activity"/>
    <property type="evidence" value="ECO:0007669"/>
    <property type="project" value="UniProtKB-UniRule"/>
</dbReference>
<dbReference type="PANTHER" id="PTHR12599">
    <property type="entry name" value="PTERIN-4-ALPHA-CARBINOLAMINE DEHYDRATASE"/>
    <property type="match status" value="1"/>
</dbReference>
<evidence type="ECO:0000256" key="3">
    <source>
        <dbReference type="ARBA" id="ARBA00023239"/>
    </source>
</evidence>
<dbReference type="CDD" id="cd00488">
    <property type="entry name" value="PCD_DCoH"/>
    <property type="match status" value="1"/>
</dbReference>
<dbReference type="AlphaFoldDB" id="A0A511V946"/>
<dbReference type="EMBL" id="BJXX01000131">
    <property type="protein sequence ID" value="GEN35400.1"/>
    <property type="molecule type" value="Genomic_DNA"/>
</dbReference>
<evidence type="ECO:0000256" key="4">
    <source>
        <dbReference type="HAMAP-Rule" id="MF_00434"/>
    </source>
</evidence>
<dbReference type="PANTHER" id="PTHR12599:SF0">
    <property type="entry name" value="PTERIN-4-ALPHA-CARBINOLAMINE DEHYDRATASE"/>
    <property type="match status" value="1"/>
</dbReference>
<proteinExistence type="inferred from homology"/>
<organism evidence="5 6">
    <name type="scientific">Aneurinibacillus danicus</name>
    <dbReference type="NCBI Taxonomy" id="267746"/>
    <lineage>
        <taxon>Bacteria</taxon>
        <taxon>Bacillati</taxon>
        <taxon>Bacillota</taxon>
        <taxon>Bacilli</taxon>
        <taxon>Bacillales</taxon>
        <taxon>Paenibacillaceae</taxon>
        <taxon>Aneurinibacillus group</taxon>
        <taxon>Aneurinibacillus</taxon>
    </lineage>
</organism>
<dbReference type="Proteomes" id="UP000321157">
    <property type="component" value="Unassembled WGS sequence"/>
</dbReference>
<evidence type="ECO:0000313" key="6">
    <source>
        <dbReference type="Proteomes" id="UP000321157"/>
    </source>
</evidence>
<dbReference type="Gene3D" id="3.30.1360.20">
    <property type="entry name" value="Transcriptional coactivator/pterin dehydratase"/>
    <property type="match status" value="1"/>
</dbReference>
<dbReference type="Pfam" id="PF01329">
    <property type="entry name" value="Pterin_4a"/>
    <property type="match status" value="1"/>
</dbReference>
<accession>A0A511V946</accession>
<comment type="caution">
    <text evidence="5">The sequence shown here is derived from an EMBL/GenBank/DDBJ whole genome shotgun (WGS) entry which is preliminary data.</text>
</comment>
<dbReference type="InterPro" id="IPR036428">
    <property type="entry name" value="PCD_sf"/>
</dbReference>
<comment type="similarity">
    <text evidence="2 4">Belongs to the pterin-4-alpha-carbinolamine dehydratase family.</text>
</comment>
<keyword evidence="6" id="KW-1185">Reference proteome</keyword>
<comment type="catalytic activity">
    <reaction evidence="1 4">
        <text>(4aS,6R)-4a-hydroxy-L-erythro-5,6,7,8-tetrahydrobiopterin = (6R)-L-erythro-6,7-dihydrobiopterin + H2O</text>
        <dbReference type="Rhea" id="RHEA:11920"/>
        <dbReference type="ChEBI" id="CHEBI:15377"/>
        <dbReference type="ChEBI" id="CHEBI:15642"/>
        <dbReference type="ChEBI" id="CHEBI:43120"/>
        <dbReference type="EC" id="4.2.1.96"/>
    </reaction>
</comment>
<evidence type="ECO:0000256" key="2">
    <source>
        <dbReference type="ARBA" id="ARBA00006472"/>
    </source>
</evidence>
<reference evidence="5 6" key="1">
    <citation type="submission" date="2019-07" db="EMBL/GenBank/DDBJ databases">
        <title>Whole genome shotgun sequence of Aneurinibacillus danicus NBRC 102444.</title>
        <authorList>
            <person name="Hosoyama A."/>
            <person name="Uohara A."/>
            <person name="Ohji S."/>
            <person name="Ichikawa N."/>
        </authorList>
    </citation>
    <scope>NUCLEOTIDE SEQUENCE [LARGE SCALE GENOMIC DNA]</scope>
    <source>
        <strain evidence="5 6">NBRC 102444</strain>
    </source>
</reference>
<dbReference type="SUPFAM" id="SSF55248">
    <property type="entry name" value="PCD-like"/>
    <property type="match status" value="1"/>
</dbReference>
<dbReference type="HAMAP" id="MF_00434">
    <property type="entry name" value="Pterin_4_alpha"/>
    <property type="match status" value="1"/>
</dbReference>
<evidence type="ECO:0000256" key="1">
    <source>
        <dbReference type="ARBA" id="ARBA00001554"/>
    </source>
</evidence>
<dbReference type="NCBIfam" id="NF002017">
    <property type="entry name" value="PRK00823.1-2"/>
    <property type="match status" value="1"/>
</dbReference>
<protein>
    <recommendedName>
        <fullName evidence="4">Putative pterin-4-alpha-carbinolamine dehydratase</fullName>
        <shortName evidence="4">PHS</shortName>
        <ecNumber evidence="4">4.2.1.96</ecNumber>
    </recommendedName>
    <alternativeName>
        <fullName evidence="4">4-alpha-hydroxy-tetrahydropterin dehydratase</fullName>
    </alternativeName>
    <alternativeName>
        <fullName evidence="4">Pterin carbinolamine dehydratase</fullName>
        <shortName evidence="4">PCD</shortName>
    </alternativeName>
</protein>
<dbReference type="GO" id="GO:0006729">
    <property type="term" value="P:tetrahydrobiopterin biosynthetic process"/>
    <property type="evidence" value="ECO:0007669"/>
    <property type="project" value="InterPro"/>
</dbReference>
<sequence length="103" mass="11870">MMKMAKLSQEQIELNLSRIPGWTLEDGVSIQRKVTFGDFREALEFVNQVGKFAEDAHHHPEIDIRYNKVKLRLTTQEKNGLTGKDFALAQKINKIPFSQPKVM</sequence>
<keyword evidence="3 4" id="KW-0456">Lyase</keyword>
<evidence type="ECO:0000313" key="5">
    <source>
        <dbReference type="EMBL" id="GEN35400.1"/>
    </source>
</evidence>